<organism evidence="1 2">
    <name type="scientific">Novosphingobium barchaimii LL02</name>
    <dbReference type="NCBI Taxonomy" id="1114963"/>
    <lineage>
        <taxon>Bacteria</taxon>
        <taxon>Pseudomonadati</taxon>
        <taxon>Pseudomonadota</taxon>
        <taxon>Alphaproteobacteria</taxon>
        <taxon>Sphingomonadales</taxon>
        <taxon>Sphingomonadaceae</taxon>
        <taxon>Novosphingobium</taxon>
    </lineage>
</organism>
<dbReference type="AlphaFoldDB" id="A0A0J7XHF5"/>
<keyword evidence="2" id="KW-1185">Reference proteome</keyword>
<dbReference type="Proteomes" id="UP000052268">
    <property type="component" value="Unassembled WGS sequence"/>
</dbReference>
<dbReference type="EMBL" id="JACU01000012">
    <property type="protein sequence ID" value="KMS51471.1"/>
    <property type="molecule type" value="Genomic_DNA"/>
</dbReference>
<reference evidence="1 2" key="1">
    <citation type="journal article" date="2015" name="G3 (Bethesda)">
        <title>Insights into Ongoing Evolution of the Hexachlorocyclohexane Catabolic Pathway from Comparative Genomics of Ten Sphingomonadaceae Strains.</title>
        <authorList>
            <person name="Pearce S.L."/>
            <person name="Oakeshott J.G."/>
            <person name="Pandey G."/>
        </authorList>
    </citation>
    <scope>NUCLEOTIDE SEQUENCE [LARGE SCALE GENOMIC DNA]</scope>
    <source>
        <strain evidence="1 2">LL02</strain>
    </source>
</reference>
<evidence type="ECO:0000313" key="1">
    <source>
        <dbReference type="EMBL" id="KMS51471.1"/>
    </source>
</evidence>
<protein>
    <submittedName>
        <fullName evidence="1">Uncharacterized protein</fullName>
    </submittedName>
</protein>
<evidence type="ECO:0000313" key="2">
    <source>
        <dbReference type="Proteomes" id="UP000052268"/>
    </source>
</evidence>
<dbReference type="RefSeq" id="WP_059153305.1">
    <property type="nucleotide sequence ID" value="NZ_KQ130458.1"/>
</dbReference>
<proteinExistence type="predicted"/>
<accession>A0A0J7XHF5</accession>
<dbReference type="OrthoDB" id="7509914at2"/>
<comment type="caution">
    <text evidence="1">The sequence shown here is derived from an EMBL/GenBank/DDBJ whole genome shotgun (WGS) entry which is preliminary data.</text>
</comment>
<name>A0A0J7XHF5_9SPHN</name>
<sequence length="101" mass="10878">MNRLDVEAIRAQVRALDYVRGTSAEMAMWREGDAEARANLAIEGMDLDADEHVLFDMLREEAVPPPLATAIVLKLLDHPDADPALAITPATIGAATIAGDR</sequence>
<gene>
    <name evidence="1" type="ORF">V474_04340</name>
</gene>
<dbReference type="PATRIC" id="fig|1114963.3.peg.4502"/>